<dbReference type="InterPro" id="IPR002161">
    <property type="entry name" value="PdxT/SNO"/>
</dbReference>
<comment type="similarity">
    <text evidence="1">Belongs to the glutaminase PdxT/SNO family.</text>
</comment>
<dbReference type="GO" id="GO:0005829">
    <property type="term" value="C:cytosol"/>
    <property type="evidence" value="ECO:0007669"/>
    <property type="project" value="TreeGrafter"/>
</dbReference>
<dbReference type="EMBL" id="MU863638">
    <property type="protein sequence ID" value="KAK4100798.1"/>
    <property type="molecule type" value="Genomic_DNA"/>
</dbReference>
<keyword evidence="4 8" id="KW-0315">Glutamine amidotransferase</keyword>
<dbReference type="PROSITE" id="PS51273">
    <property type="entry name" value="GATASE_TYPE_1"/>
    <property type="match status" value="1"/>
</dbReference>
<keyword evidence="9" id="KW-1185">Reference proteome</keyword>
<dbReference type="PROSITE" id="PS51130">
    <property type="entry name" value="PDXT_SNO_2"/>
    <property type="match status" value="1"/>
</dbReference>
<comment type="caution">
    <text evidence="8">The sequence shown here is derived from an EMBL/GenBank/DDBJ whole genome shotgun (WGS) entry which is preliminary data.</text>
</comment>
<dbReference type="GO" id="GO:0042823">
    <property type="term" value="P:pyridoxal phosphate biosynthetic process"/>
    <property type="evidence" value="ECO:0007669"/>
    <property type="project" value="InterPro"/>
</dbReference>
<reference evidence="8" key="1">
    <citation type="journal article" date="2023" name="Mol. Phylogenet. Evol.">
        <title>Genome-scale phylogeny and comparative genomics of the fungal order Sordariales.</title>
        <authorList>
            <person name="Hensen N."/>
            <person name="Bonometti L."/>
            <person name="Westerberg I."/>
            <person name="Brannstrom I.O."/>
            <person name="Guillou S."/>
            <person name="Cros-Aarteil S."/>
            <person name="Calhoun S."/>
            <person name="Haridas S."/>
            <person name="Kuo A."/>
            <person name="Mondo S."/>
            <person name="Pangilinan J."/>
            <person name="Riley R."/>
            <person name="LaButti K."/>
            <person name="Andreopoulos B."/>
            <person name="Lipzen A."/>
            <person name="Chen C."/>
            <person name="Yan M."/>
            <person name="Daum C."/>
            <person name="Ng V."/>
            <person name="Clum A."/>
            <person name="Steindorff A."/>
            <person name="Ohm R.A."/>
            <person name="Martin F."/>
            <person name="Silar P."/>
            <person name="Natvig D.O."/>
            <person name="Lalanne C."/>
            <person name="Gautier V."/>
            <person name="Ament-Velasquez S.L."/>
            <person name="Kruys A."/>
            <person name="Hutchinson M.I."/>
            <person name="Powell A.J."/>
            <person name="Barry K."/>
            <person name="Miller A.N."/>
            <person name="Grigoriev I.V."/>
            <person name="Debuchy R."/>
            <person name="Gladieux P."/>
            <person name="Hiltunen Thoren M."/>
            <person name="Johannesson H."/>
        </authorList>
    </citation>
    <scope>NUCLEOTIDE SEQUENCE</scope>
    <source>
        <strain evidence="8">CBS 757.83</strain>
    </source>
</reference>
<evidence type="ECO:0000256" key="2">
    <source>
        <dbReference type="ARBA" id="ARBA00012918"/>
    </source>
</evidence>
<dbReference type="EC" id="3.5.1.2" evidence="2"/>
<keyword evidence="5" id="KW-0456">Lyase</keyword>
<dbReference type="GO" id="GO:0008614">
    <property type="term" value="P:pyridoxine metabolic process"/>
    <property type="evidence" value="ECO:0007669"/>
    <property type="project" value="TreeGrafter"/>
</dbReference>
<dbReference type="Pfam" id="PF01174">
    <property type="entry name" value="SNO"/>
    <property type="match status" value="2"/>
</dbReference>
<evidence type="ECO:0000256" key="7">
    <source>
        <dbReference type="SAM" id="MobiDB-lite"/>
    </source>
</evidence>
<dbReference type="InterPro" id="IPR021196">
    <property type="entry name" value="PdxT/SNO_CS"/>
</dbReference>
<feature type="region of interest" description="Disordered" evidence="7">
    <location>
        <begin position="220"/>
        <end position="242"/>
    </location>
</feature>
<reference evidence="8" key="2">
    <citation type="submission" date="2023-05" db="EMBL/GenBank/DDBJ databases">
        <authorList>
            <consortium name="Lawrence Berkeley National Laboratory"/>
            <person name="Steindorff A."/>
            <person name="Hensen N."/>
            <person name="Bonometti L."/>
            <person name="Westerberg I."/>
            <person name="Brannstrom I.O."/>
            <person name="Guillou S."/>
            <person name="Cros-Aarteil S."/>
            <person name="Calhoun S."/>
            <person name="Haridas S."/>
            <person name="Kuo A."/>
            <person name="Mondo S."/>
            <person name="Pangilinan J."/>
            <person name="Riley R."/>
            <person name="Labutti K."/>
            <person name="Andreopoulos B."/>
            <person name="Lipzen A."/>
            <person name="Chen C."/>
            <person name="Yanf M."/>
            <person name="Daum C."/>
            <person name="Ng V."/>
            <person name="Clum A."/>
            <person name="Ohm R."/>
            <person name="Martin F."/>
            <person name="Silar P."/>
            <person name="Natvig D."/>
            <person name="Lalanne C."/>
            <person name="Gautier V."/>
            <person name="Ament-Velasquez S.L."/>
            <person name="Kruys A."/>
            <person name="Hutchinson M.I."/>
            <person name="Powell A.J."/>
            <person name="Barry K."/>
            <person name="Miller A.N."/>
            <person name="Grigoriev I.V."/>
            <person name="Debuchy R."/>
            <person name="Gladieux P."/>
            <person name="Thoren M.H."/>
            <person name="Johannesson H."/>
        </authorList>
    </citation>
    <scope>NUCLEOTIDE SEQUENCE</scope>
    <source>
        <strain evidence="8">CBS 757.83</strain>
    </source>
</reference>
<dbReference type="GO" id="GO:0004359">
    <property type="term" value="F:glutaminase activity"/>
    <property type="evidence" value="ECO:0007669"/>
    <property type="project" value="UniProtKB-EC"/>
</dbReference>
<evidence type="ECO:0000313" key="9">
    <source>
        <dbReference type="Proteomes" id="UP001305647"/>
    </source>
</evidence>
<dbReference type="GO" id="GO:0016829">
    <property type="term" value="F:lyase activity"/>
    <property type="evidence" value="ECO:0007669"/>
    <property type="project" value="UniProtKB-KW"/>
</dbReference>
<keyword evidence="3" id="KW-0378">Hydrolase</keyword>
<dbReference type="PANTHER" id="PTHR31559">
    <property type="entry name" value="PYRIDOXAL 5'-PHOSPHATE SYNTHASE SUBUNIT SNO"/>
    <property type="match status" value="1"/>
</dbReference>
<sequence>MTKHLTVGVLALQGGVVEHLNLLLRAATHLQSSSPKSLEGVELSFTEVRTTPQLSQCDALIIPGGESTTMAIVARRLGLLDPLRDFVKIQHKPVWGTCAGLVMLAEQASATKQGGQELVGGLDVRVQRNRYGTQLQSFVAELDLGALLGDGEPPFRAVFIRAPVVEEVIVDVENDNAAGTGSGRGQGQDQDQDRDHVGEGGRGGKKAKADVEVLGFFRAEREGEGEGRQQDQTPSGGQGKGDIVAVRQGNVFGTSFHPELTGDVRIHVWWLGQVLDAVRHGELVLNGV</sequence>
<gene>
    <name evidence="8" type="ORF">N658DRAFT_472276</name>
</gene>
<dbReference type="InterPro" id="IPR029062">
    <property type="entry name" value="Class_I_gatase-like"/>
</dbReference>
<dbReference type="CDD" id="cd01749">
    <property type="entry name" value="GATase1_PB"/>
    <property type="match status" value="1"/>
</dbReference>
<feature type="compositionally biased region" description="Basic and acidic residues" evidence="7">
    <location>
        <begin position="220"/>
        <end position="229"/>
    </location>
</feature>
<evidence type="ECO:0000313" key="8">
    <source>
        <dbReference type="EMBL" id="KAK4100798.1"/>
    </source>
</evidence>
<dbReference type="PROSITE" id="PS01236">
    <property type="entry name" value="PDXT_SNO_1"/>
    <property type="match status" value="1"/>
</dbReference>
<evidence type="ECO:0000256" key="1">
    <source>
        <dbReference type="ARBA" id="ARBA00008345"/>
    </source>
</evidence>
<dbReference type="Proteomes" id="UP001305647">
    <property type="component" value="Unassembled WGS sequence"/>
</dbReference>
<evidence type="ECO:0000256" key="4">
    <source>
        <dbReference type="ARBA" id="ARBA00022962"/>
    </source>
</evidence>
<evidence type="ECO:0000256" key="6">
    <source>
        <dbReference type="ARBA" id="ARBA00049534"/>
    </source>
</evidence>
<accession>A0AAN6T100</accession>
<evidence type="ECO:0000256" key="5">
    <source>
        <dbReference type="ARBA" id="ARBA00023239"/>
    </source>
</evidence>
<dbReference type="Gene3D" id="3.40.50.880">
    <property type="match status" value="1"/>
</dbReference>
<name>A0AAN6T100_9PEZI</name>
<dbReference type="SUPFAM" id="SSF52317">
    <property type="entry name" value="Class I glutamine amidotransferase-like"/>
    <property type="match status" value="2"/>
</dbReference>
<feature type="region of interest" description="Disordered" evidence="7">
    <location>
        <begin position="175"/>
        <end position="207"/>
    </location>
</feature>
<evidence type="ECO:0000256" key="3">
    <source>
        <dbReference type="ARBA" id="ARBA00022801"/>
    </source>
</evidence>
<protein>
    <recommendedName>
        <fullName evidence="2">glutaminase</fullName>
        <ecNumber evidence="2">3.5.1.2</ecNumber>
    </recommendedName>
</protein>
<proteinExistence type="inferred from homology"/>
<comment type="catalytic activity">
    <reaction evidence="6">
        <text>L-glutamine + H2O = L-glutamate + NH4(+)</text>
        <dbReference type="Rhea" id="RHEA:15889"/>
        <dbReference type="ChEBI" id="CHEBI:15377"/>
        <dbReference type="ChEBI" id="CHEBI:28938"/>
        <dbReference type="ChEBI" id="CHEBI:29985"/>
        <dbReference type="ChEBI" id="CHEBI:58359"/>
        <dbReference type="EC" id="3.5.1.2"/>
    </reaction>
</comment>
<dbReference type="AlphaFoldDB" id="A0AAN6T100"/>
<dbReference type="NCBIfam" id="TIGR03800">
    <property type="entry name" value="PLP_synth_Pdx2"/>
    <property type="match status" value="1"/>
</dbReference>
<dbReference type="GO" id="GO:1903600">
    <property type="term" value="C:glutaminase complex"/>
    <property type="evidence" value="ECO:0007669"/>
    <property type="project" value="TreeGrafter"/>
</dbReference>
<dbReference type="PANTHER" id="PTHR31559:SF0">
    <property type="entry name" value="PYRIDOXAL 5'-PHOSPHATE SYNTHASE SUBUNIT SNO1-RELATED"/>
    <property type="match status" value="1"/>
</dbReference>
<organism evidence="8 9">
    <name type="scientific">Parathielavia hyrcaniae</name>
    <dbReference type="NCBI Taxonomy" id="113614"/>
    <lineage>
        <taxon>Eukaryota</taxon>
        <taxon>Fungi</taxon>
        <taxon>Dikarya</taxon>
        <taxon>Ascomycota</taxon>
        <taxon>Pezizomycotina</taxon>
        <taxon>Sordariomycetes</taxon>
        <taxon>Sordariomycetidae</taxon>
        <taxon>Sordariales</taxon>
        <taxon>Chaetomiaceae</taxon>
        <taxon>Parathielavia</taxon>
    </lineage>
</organism>